<dbReference type="AlphaFoldDB" id="A0A9X9M6W7"/>
<feature type="compositionally biased region" description="Polar residues" evidence="1">
    <location>
        <begin position="1"/>
        <end position="20"/>
    </location>
</feature>
<evidence type="ECO:0000256" key="1">
    <source>
        <dbReference type="SAM" id="MobiDB-lite"/>
    </source>
</evidence>
<evidence type="ECO:0000313" key="3">
    <source>
        <dbReference type="Proteomes" id="UP000269945"/>
    </source>
</evidence>
<dbReference type="EMBL" id="CYRY02043661">
    <property type="protein sequence ID" value="VCX38235.1"/>
    <property type="molecule type" value="Genomic_DNA"/>
</dbReference>
<name>A0A9X9M6W7_GULGU</name>
<feature type="non-terminal residue" evidence="2">
    <location>
        <position position="1"/>
    </location>
</feature>
<feature type="region of interest" description="Disordered" evidence="1">
    <location>
        <begin position="1"/>
        <end position="27"/>
    </location>
</feature>
<proteinExistence type="predicted"/>
<gene>
    <name evidence="2" type="ORF">BN2614_LOCUS3</name>
</gene>
<comment type="caution">
    <text evidence="2">The sequence shown here is derived from an EMBL/GenBank/DDBJ whole genome shotgun (WGS) entry which is preliminary data.</text>
</comment>
<organism evidence="2 3">
    <name type="scientific">Gulo gulo</name>
    <name type="common">Wolverine</name>
    <name type="synonym">Gluton</name>
    <dbReference type="NCBI Taxonomy" id="48420"/>
    <lineage>
        <taxon>Eukaryota</taxon>
        <taxon>Metazoa</taxon>
        <taxon>Chordata</taxon>
        <taxon>Craniata</taxon>
        <taxon>Vertebrata</taxon>
        <taxon>Euteleostomi</taxon>
        <taxon>Mammalia</taxon>
        <taxon>Eutheria</taxon>
        <taxon>Laurasiatheria</taxon>
        <taxon>Carnivora</taxon>
        <taxon>Caniformia</taxon>
        <taxon>Musteloidea</taxon>
        <taxon>Mustelidae</taxon>
        <taxon>Guloninae</taxon>
        <taxon>Gulo</taxon>
    </lineage>
</organism>
<reference evidence="2 3" key="1">
    <citation type="submission" date="2018-10" db="EMBL/GenBank/DDBJ databases">
        <authorList>
            <person name="Ekblom R."/>
            <person name="Jareborg N."/>
        </authorList>
    </citation>
    <scope>NUCLEOTIDE SEQUENCE [LARGE SCALE GENOMIC DNA]</scope>
    <source>
        <tissue evidence="2">Muscle</tissue>
    </source>
</reference>
<evidence type="ECO:0000313" key="2">
    <source>
        <dbReference type="EMBL" id="VCX38235.1"/>
    </source>
</evidence>
<accession>A0A9X9M6W7</accession>
<dbReference type="Proteomes" id="UP000269945">
    <property type="component" value="Unassembled WGS sequence"/>
</dbReference>
<protein>
    <submittedName>
        <fullName evidence="2">Uncharacterized protein</fullName>
    </submittedName>
</protein>
<keyword evidence="3" id="KW-1185">Reference proteome</keyword>
<sequence>QKQGQQGQLSLAGTQQQTLSAPKLGSEPVAPCLANMRTSQWNPFRSSRPDDPLLPLHAPGVLYSTPFSPPSISHGSHLHPHTLVSPSREENLTYIFVFAVTPFIGPYLEQVFKKPSWDGAVALQERSPLSPAFLQMGSVAVLIHAFIP</sequence>